<dbReference type="RefSeq" id="WP_183855833.1">
    <property type="nucleotide sequence ID" value="NZ_JACHOO010000004.1"/>
</dbReference>
<evidence type="ECO:0000313" key="2">
    <source>
        <dbReference type="EMBL" id="MBB5753225.1"/>
    </source>
</evidence>
<reference evidence="2 3" key="1">
    <citation type="submission" date="2020-08" db="EMBL/GenBank/DDBJ databases">
        <title>Genomic Encyclopedia of Type Strains, Phase IV (KMG-IV): sequencing the most valuable type-strain genomes for metagenomic binning, comparative biology and taxonomic classification.</title>
        <authorList>
            <person name="Goeker M."/>
        </authorList>
    </citation>
    <scope>NUCLEOTIDE SEQUENCE [LARGE SCALE GENOMIC DNA]</scope>
    <source>
        <strain evidence="2 3">DSM 16268</strain>
    </source>
</reference>
<dbReference type="AlphaFoldDB" id="A0A7W9FM67"/>
<protein>
    <submittedName>
        <fullName evidence="2">Uncharacterized protein</fullName>
    </submittedName>
</protein>
<name>A0A7W9FM67_9HYPH</name>
<gene>
    <name evidence="2" type="ORF">GGQ63_002291</name>
</gene>
<keyword evidence="3" id="KW-1185">Reference proteome</keyword>
<comment type="caution">
    <text evidence="2">The sequence shown here is derived from an EMBL/GenBank/DDBJ whole genome shotgun (WGS) entry which is preliminary data.</text>
</comment>
<sequence>MLDEPRRIEGKETAAADPADRRPLFDAETALAAPVDDQLVLVAGLGEEMSGALTALLNGDPAMPAKATVTSWPLARPQPGATHAFVAALQVAPLKRGRLASLLLRHHGRAVRYTLARRTVGAGALLAALSEIAEPPRHTVADRIVETLLPGPLSRRKLAAVAALVEAGARHDGYVEIVGGFEEGDIFLQGWSAHFGPGTTRVLLAGARTQIAQAAVATFHRDDLSGRAQGFAATLVSPEPIDAAALTRVFFRNREGWHSAEVYDRRILSGPRETPTHARAILARTRGPADVLAKLRAAAHRYDGTDTVSSLPIPVRLGLDHATRVEGGGVLIAGWLLDPDRRVTAVTLRRPRGECRLDADWTRLDRPDVVRAFEGKPPFGPGLEGGRHRHGFIAFAPAFDPDGTSPLHIELSFDLGPPAFLPVIAKRGSYREATLRQLRTIDPREGTFRRVVERQLVPLVEQAALPPVKTLSVEPIGHATAEGGVTLVIGLDEEATEVAPLLTLLALDPETRGRPIVIAAPVDLTDALGAELARLARFWRLSLRLVATDGGDAIDALIAGAAAAETETVLLLSGALVPGERGWLGQLVAAQAEAGGIVSPTFLYEDDSIRWAGPVFEDGVLVDRRAGYPAAALAHAAPASVAAANLECALLPRSTALSLEGRARAFLGRERKALDLALALAADGVPALWLPTVRLLSPEIETGGGTLRAHARRIDEIVFAARQADRPLARN</sequence>
<dbReference type="Proteomes" id="UP000523821">
    <property type="component" value="Unassembled WGS sequence"/>
</dbReference>
<accession>A0A7W9FM67</accession>
<feature type="region of interest" description="Disordered" evidence="1">
    <location>
        <begin position="1"/>
        <end position="20"/>
    </location>
</feature>
<proteinExistence type="predicted"/>
<organism evidence="2 3">
    <name type="scientific">Prosthecomicrobium pneumaticum</name>
    <dbReference type="NCBI Taxonomy" id="81895"/>
    <lineage>
        <taxon>Bacteria</taxon>
        <taxon>Pseudomonadati</taxon>
        <taxon>Pseudomonadota</taxon>
        <taxon>Alphaproteobacteria</taxon>
        <taxon>Hyphomicrobiales</taxon>
        <taxon>Kaistiaceae</taxon>
        <taxon>Prosthecomicrobium</taxon>
    </lineage>
</organism>
<evidence type="ECO:0000313" key="3">
    <source>
        <dbReference type="Proteomes" id="UP000523821"/>
    </source>
</evidence>
<dbReference type="EMBL" id="JACHOO010000004">
    <property type="protein sequence ID" value="MBB5753225.1"/>
    <property type="molecule type" value="Genomic_DNA"/>
</dbReference>
<evidence type="ECO:0000256" key="1">
    <source>
        <dbReference type="SAM" id="MobiDB-lite"/>
    </source>
</evidence>